<evidence type="ECO:0000313" key="1">
    <source>
        <dbReference type="EMBL" id="GAV19740.1"/>
    </source>
</evidence>
<dbReference type="GO" id="GO:0005506">
    <property type="term" value="F:iron ion binding"/>
    <property type="evidence" value="ECO:0007669"/>
    <property type="project" value="UniProtKB-ARBA"/>
</dbReference>
<sequence length="277" mass="31322">MISDEDKSKFKKDGVLVLRGFYDLEKEIKPIQHAIYEIIGRVIGKNGFPIKQLPFSSDTFDSGFNELIGMNRGCGSEIYDAVKQIPAFIRLLANERHELIFSQLFDTKLPGIAAAGYGIRIDNPHEERFRASWHQEFLSQLRSMEGVVYWSPLVNITEELGPVEFSIGSQVEGVLPVRTSDPDDPEKTGAYGVRIVDEEKYLAKYPLVAPLTSPGDLVVLDWHVLHRSGRNIAQTSRWSMQMRYFNFDNEMGIKLGWCGSYSAGVDVKAILPEYILD</sequence>
<keyword evidence="2" id="KW-1185">Reference proteome</keyword>
<dbReference type="InterPro" id="IPR008775">
    <property type="entry name" value="Phytyl_CoA_dOase-like"/>
</dbReference>
<dbReference type="Pfam" id="PF05721">
    <property type="entry name" value="PhyH"/>
    <property type="match status" value="1"/>
</dbReference>
<dbReference type="RefSeq" id="WP_072659072.1">
    <property type="nucleotide sequence ID" value="NZ_BDFD01000004.1"/>
</dbReference>
<dbReference type="OrthoDB" id="9814777at2"/>
<dbReference type="SUPFAM" id="SSF51197">
    <property type="entry name" value="Clavaminate synthase-like"/>
    <property type="match status" value="1"/>
</dbReference>
<proteinExistence type="predicted"/>
<name>A0A1L8CLE3_9PROT</name>
<dbReference type="AlphaFoldDB" id="A0A1L8CLE3"/>
<dbReference type="Proteomes" id="UP000231632">
    <property type="component" value="Unassembled WGS sequence"/>
</dbReference>
<dbReference type="EMBL" id="BDFD01000004">
    <property type="protein sequence ID" value="GAV19740.1"/>
    <property type="molecule type" value="Genomic_DNA"/>
</dbReference>
<keyword evidence="1" id="KW-0223">Dioxygenase</keyword>
<dbReference type="STRING" id="1921010.MMIC_P0697"/>
<gene>
    <name evidence="1" type="ORF">MMIC_P0697</name>
</gene>
<comment type="caution">
    <text evidence="1">The sequence shown here is derived from an EMBL/GenBank/DDBJ whole genome shotgun (WGS) entry which is preliminary data.</text>
</comment>
<evidence type="ECO:0000313" key="2">
    <source>
        <dbReference type="Proteomes" id="UP000231632"/>
    </source>
</evidence>
<reference evidence="1 2" key="1">
    <citation type="journal article" date="2017" name="Arch. Microbiol.">
        <title>Mariprofundus micogutta sp. nov., a novel iron-oxidizing zetaproteobacterium isolated from a deep-sea hydrothermal field at the Bayonnaise knoll of the Izu-Ogasawara arc, and a description of Mariprofundales ord. nov. and Zetaproteobacteria classis nov.</title>
        <authorList>
            <person name="Makita H."/>
            <person name="Tanaka E."/>
            <person name="Mitsunobu S."/>
            <person name="Miyazaki M."/>
            <person name="Nunoura T."/>
            <person name="Uematsu K."/>
            <person name="Takaki Y."/>
            <person name="Nishi S."/>
            <person name="Shimamura S."/>
            <person name="Takai K."/>
        </authorList>
    </citation>
    <scope>NUCLEOTIDE SEQUENCE [LARGE SCALE GENOMIC DNA]</scope>
    <source>
        <strain evidence="1 2">ET2</strain>
    </source>
</reference>
<dbReference type="GO" id="GO:0016706">
    <property type="term" value="F:2-oxoglutarate-dependent dioxygenase activity"/>
    <property type="evidence" value="ECO:0007669"/>
    <property type="project" value="UniProtKB-ARBA"/>
</dbReference>
<keyword evidence="1" id="KW-0560">Oxidoreductase</keyword>
<dbReference type="PANTHER" id="PTHR20883:SF14">
    <property type="entry name" value="PHYTANOYL-COA DIOXYGENASE"/>
    <property type="match status" value="1"/>
</dbReference>
<protein>
    <submittedName>
        <fullName evidence="1">Phytanoyl-CoA dioxygenase</fullName>
    </submittedName>
</protein>
<organism evidence="1 2">
    <name type="scientific">Mariprofundus micogutta</name>
    <dbReference type="NCBI Taxonomy" id="1921010"/>
    <lineage>
        <taxon>Bacteria</taxon>
        <taxon>Pseudomonadati</taxon>
        <taxon>Pseudomonadota</taxon>
        <taxon>Candidatius Mariprofundia</taxon>
        <taxon>Mariprofundales</taxon>
        <taxon>Mariprofundaceae</taxon>
        <taxon>Mariprofundus</taxon>
    </lineage>
</organism>
<dbReference type="PANTHER" id="PTHR20883">
    <property type="entry name" value="PHYTANOYL-COA DIOXYGENASE DOMAIN CONTAINING 1"/>
    <property type="match status" value="1"/>
</dbReference>
<dbReference type="Gene3D" id="2.60.120.620">
    <property type="entry name" value="q2cbj1_9rhob like domain"/>
    <property type="match status" value="1"/>
</dbReference>
<accession>A0A1L8CLE3</accession>